<evidence type="ECO:0000313" key="1">
    <source>
        <dbReference type="EMBL" id="MBX16077.1"/>
    </source>
</evidence>
<organism evidence="1">
    <name type="scientific">Rhizophora mucronata</name>
    <name type="common">Asiatic mangrove</name>
    <dbReference type="NCBI Taxonomy" id="61149"/>
    <lineage>
        <taxon>Eukaryota</taxon>
        <taxon>Viridiplantae</taxon>
        <taxon>Streptophyta</taxon>
        <taxon>Embryophyta</taxon>
        <taxon>Tracheophyta</taxon>
        <taxon>Spermatophyta</taxon>
        <taxon>Magnoliopsida</taxon>
        <taxon>eudicotyledons</taxon>
        <taxon>Gunneridae</taxon>
        <taxon>Pentapetalae</taxon>
        <taxon>rosids</taxon>
        <taxon>fabids</taxon>
        <taxon>Malpighiales</taxon>
        <taxon>Rhizophoraceae</taxon>
        <taxon>Rhizophora</taxon>
    </lineage>
</organism>
<proteinExistence type="predicted"/>
<dbReference type="EMBL" id="GGEC01035593">
    <property type="protein sequence ID" value="MBX16077.1"/>
    <property type="molecule type" value="Transcribed_RNA"/>
</dbReference>
<name>A0A2P2LDN5_RHIMU</name>
<sequence length="117" mass="13109">MERRADGAKNAMQCLWGSLPVWPSPSRVSPCCQPYIYSIIALQLSQESCRDEKEGYACDHCSYSGHIIAISARILILIAICLTIRKRCSICGRELPLSSLLVCHSVPVYLFFVHNVH</sequence>
<protein>
    <submittedName>
        <fullName evidence="1">Uncharacterized protein</fullName>
    </submittedName>
</protein>
<reference evidence="1" key="1">
    <citation type="submission" date="2018-02" db="EMBL/GenBank/DDBJ databases">
        <title>Rhizophora mucronata_Transcriptome.</title>
        <authorList>
            <person name="Meera S.P."/>
            <person name="Sreeshan A."/>
            <person name="Augustine A."/>
        </authorList>
    </citation>
    <scope>NUCLEOTIDE SEQUENCE</scope>
    <source>
        <tissue evidence="1">Leaf</tissue>
    </source>
</reference>
<dbReference type="AlphaFoldDB" id="A0A2P2LDN5"/>
<accession>A0A2P2LDN5</accession>